<evidence type="ECO:0000256" key="1">
    <source>
        <dbReference type="ARBA" id="ARBA00009571"/>
    </source>
</evidence>
<reference evidence="3" key="1">
    <citation type="submission" date="2015-11" db="EMBL/GenBank/DDBJ databases">
        <title>De novo transcriptome assembly of four potential Pierce s Disease insect vectors from Arizona vineyards.</title>
        <authorList>
            <person name="Tassone E.E."/>
        </authorList>
    </citation>
    <scope>NUCLEOTIDE SEQUENCE</scope>
</reference>
<dbReference type="AlphaFoldDB" id="A0A1B6LC20"/>
<sequence length="111" mass="12410">MEEDQDWETEAVAVIKDIEAHVKVIQVSTMDPTSKGICLNVTTLEGRELCVLLGPSGFSLVGNAHDEVSVHHNDQVFYETPYSFLHSVSPSYDQSFGNLLMKKLNKLTEQK</sequence>
<dbReference type="GO" id="GO:0051018">
    <property type="term" value="F:protein kinase A binding"/>
    <property type="evidence" value="ECO:0007669"/>
    <property type="project" value="TreeGrafter"/>
</dbReference>
<dbReference type="InterPro" id="IPR007967">
    <property type="entry name" value="GSKIP_dom"/>
</dbReference>
<evidence type="ECO:0000259" key="2">
    <source>
        <dbReference type="Pfam" id="PF05303"/>
    </source>
</evidence>
<dbReference type="PANTHER" id="PTHR12490">
    <property type="entry name" value="GSK3B-INTERACTING PROTEIN"/>
    <property type="match status" value="1"/>
</dbReference>
<organism evidence="3">
    <name type="scientific">Graphocephala atropunctata</name>
    <dbReference type="NCBI Taxonomy" id="36148"/>
    <lineage>
        <taxon>Eukaryota</taxon>
        <taxon>Metazoa</taxon>
        <taxon>Ecdysozoa</taxon>
        <taxon>Arthropoda</taxon>
        <taxon>Hexapoda</taxon>
        <taxon>Insecta</taxon>
        <taxon>Pterygota</taxon>
        <taxon>Neoptera</taxon>
        <taxon>Paraneoptera</taxon>
        <taxon>Hemiptera</taxon>
        <taxon>Auchenorrhyncha</taxon>
        <taxon>Membracoidea</taxon>
        <taxon>Cicadellidae</taxon>
        <taxon>Cicadellinae</taxon>
        <taxon>Cicadellini</taxon>
        <taxon>Graphocephala</taxon>
    </lineage>
</organism>
<accession>A0A1B6LC20</accession>
<dbReference type="GO" id="GO:0060828">
    <property type="term" value="P:regulation of canonical Wnt signaling pathway"/>
    <property type="evidence" value="ECO:0007669"/>
    <property type="project" value="InterPro"/>
</dbReference>
<dbReference type="SUPFAM" id="SSF103107">
    <property type="entry name" value="Hypothetical protein c14orf129, hspc210"/>
    <property type="match status" value="1"/>
</dbReference>
<name>A0A1B6LC20_9HEMI</name>
<dbReference type="GO" id="GO:0019207">
    <property type="term" value="F:kinase regulator activity"/>
    <property type="evidence" value="ECO:0007669"/>
    <property type="project" value="TreeGrafter"/>
</dbReference>
<dbReference type="Gene3D" id="3.30.2280.10">
    <property type="entry name" value="Hypothetical protein (hspc210)"/>
    <property type="match status" value="1"/>
</dbReference>
<dbReference type="EMBL" id="GEBQ01018750">
    <property type="protein sequence ID" value="JAT21227.1"/>
    <property type="molecule type" value="Transcribed_RNA"/>
</dbReference>
<feature type="domain" description="GSKIP" evidence="2">
    <location>
        <begin position="8"/>
        <end position="107"/>
    </location>
</feature>
<gene>
    <name evidence="3" type="ORF">g.6424</name>
</gene>
<comment type="similarity">
    <text evidence="1">Belongs to the GSKIP family.</text>
</comment>
<dbReference type="Pfam" id="PF05303">
    <property type="entry name" value="GSKIP_dom"/>
    <property type="match status" value="1"/>
</dbReference>
<dbReference type="InterPro" id="IPR023231">
    <property type="entry name" value="GSKIP_dom_sf"/>
</dbReference>
<dbReference type="InterPro" id="IPR037395">
    <property type="entry name" value="GSKIP"/>
</dbReference>
<protein>
    <recommendedName>
        <fullName evidence="2">GSKIP domain-containing protein</fullName>
    </recommendedName>
</protein>
<dbReference type="GO" id="GO:0005737">
    <property type="term" value="C:cytoplasm"/>
    <property type="evidence" value="ECO:0007669"/>
    <property type="project" value="TreeGrafter"/>
</dbReference>
<dbReference type="PANTHER" id="PTHR12490:SF4">
    <property type="entry name" value="GSK3B-INTERACTING PROTEIN"/>
    <property type="match status" value="1"/>
</dbReference>
<proteinExistence type="inferred from homology"/>
<evidence type="ECO:0000313" key="3">
    <source>
        <dbReference type="EMBL" id="JAT21227.1"/>
    </source>
</evidence>